<name>A0AA86RPK2_9FABA</name>
<keyword evidence="3" id="KW-1185">Reference proteome</keyword>
<dbReference type="Proteomes" id="UP001189624">
    <property type="component" value="Chromosome 1"/>
</dbReference>
<feature type="region of interest" description="Disordered" evidence="1">
    <location>
        <begin position="1"/>
        <end position="40"/>
    </location>
</feature>
<evidence type="ECO:0000313" key="3">
    <source>
        <dbReference type="Proteomes" id="UP001189624"/>
    </source>
</evidence>
<dbReference type="Gramene" id="rna-AYBTSS11_LOCUS2296">
    <property type="protein sequence ID" value="CAJ1865991.1"/>
    <property type="gene ID" value="gene-AYBTSS11_LOCUS2296"/>
</dbReference>
<evidence type="ECO:0000256" key="1">
    <source>
        <dbReference type="SAM" id="MobiDB-lite"/>
    </source>
</evidence>
<sequence length="88" mass="9887">MAKGVISDEEDDVELDEEEREPVDGDELEEGRDVDNEDEDEEEVVVALLALLENLGIKLGFAFVGLFDVSERFTCGKCRTTLFVRYLG</sequence>
<dbReference type="AlphaFoldDB" id="A0AA86RPK2"/>
<evidence type="ECO:0000313" key="2">
    <source>
        <dbReference type="EMBL" id="CAJ1865991.1"/>
    </source>
</evidence>
<gene>
    <name evidence="2" type="ORF">AYBTSS11_LOCUS2296</name>
</gene>
<reference evidence="2" key="1">
    <citation type="submission" date="2023-10" db="EMBL/GenBank/DDBJ databases">
        <authorList>
            <person name="Domelevo Entfellner J.-B."/>
        </authorList>
    </citation>
    <scope>NUCLEOTIDE SEQUENCE</scope>
</reference>
<proteinExistence type="predicted"/>
<dbReference type="EMBL" id="OY731398">
    <property type="protein sequence ID" value="CAJ1865991.1"/>
    <property type="molecule type" value="Genomic_DNA"/>
</dbReference>
<accession>A0AA86RPK2</accession>
<feature type="compositionally biased region" description="Acidic residues" evidence="1">
    <location>
        <begin position="7"/>
        <end position="40"/>
    </location>
</feature>
<organism evidence="2 3">
    <name type="scientific">Sphenostylis stenocarpa</name>
    <dbReference type="NCBI Taxonomy" id="92480"/>
    <lineage>
        <taxon>Eukaryota</taxon>
        <taxon>Viridiplantae</taxon>
        <taxon>Streptophyta</taxon>
        <taxon>Embryophyta</taxon>
        <taxon>Tracheophyta</taxon>
        <taxon>Spermatophyta</taxon>
        <taxon>Magnoliopsida</taxon>
        <taxon>eudicotyledons</taxon>
        <taxon>Gunneridae</taxon>
        <taxon>Pentapetalae</taxon>
        <taxon>rosids</taxon>
        <taxon>fabids</taxon>
        <taxon>Fabales</taxon>
        <taxon>Fabaceae</taxon>
        <taxon>Papilionoideae</taxon>
        <taxon>50 kb inversion clade</taxon>
        <taxon>NPAAA clade</taxon>
        <taxon>indigoferoid/millettioid clade</taxon>
        <taxon>Phaseoleae</taxon>
        <taxon>Sphenostylis</taxon>
    </lineage>
</organism>
<protein>
    <submittedName>
        <fullName evidence="2">Uncharacterized protein</fullName>
    </submittedName>
</protein>